<name>A0A5C1QS40_9SPIO</name>
<dbReference type="KEGG" id="ock:EXM22_18090"/>
<gene>
    <name evidence="2" type="ORF">EXM22_18090</name>
</gene>
<evidence type="ECO:0000256" key="1">
    <source>
        <dbReference type="SAM" id="MobiDB-lite"/>
    </source>
</evidence>
<reference evidence="2 3" key="1">
    <citation type="submission" date="2019-02" db="EMBL/GenBank/DDBJ databases">
        <title>Complete Genome Sequence and Methylome Analysis of free living Spirochaetas.</title>
        <authorList>
            <person name="Fomenkov A."/>
            <person name="Dubinina G."/>
            <person name="Leshcheva N."/>
            <person name="Mikheeva N."/>
            <person name="Grabovich M."/>
            <person name="Vincze T."/>
            <person name="Roberts R.J."/>
        </authorList>
    </citation>
    <scope>NUCLEOTIDE SEQUENCE [LARGE SCALE GENOMIC DNA]</scope>
    <source>
        <strain evidence="2 3">K2</strain>
    </source>
</reference>
<feature type="region of interest" description="Disordered" evidence="1">
    <location>
        <begin position="54"/>
        <end position="73"/>
    </location>
</feature>
<dbReference type="Proteomes" id="UP000324209">
    <property type="component" value="Chromosome"/>
</dbReference>
<dbReference type="InterPro" id="IPR007236">
    <property type="entry name" value="SlyX"/>
</dbReference>
<dbReference type="EMBL" id="CP036150">
    <property type="protein sequence ID" value="QEN09800.1"/>
    <property type="molecule type" value="Genomic_DNA"/>
</dbReference>
<keyword evidence="3" id="KW-1185">Reference proteome</keyword>
<dbReference type="AlphaFoldDB" id="A0A5C1QS40"/>
<protein>
    <submittedName>
        <fullName evidence="2">SlyX family protein</fullName>
    </submittedName>
</protein>
<dbReference type="Pfam" id="PF04102">
    <property type="entry name" value="SlyX"/>
    <property type="match status" value="1"/>
</dbReference>
<evidence type="ECO:0000313" key="2">
    <source>
        <dbReference type="EMBL" id="QEN09800.1"/>
    </source>
</evidence>
<organism evidence="2 3">
    <name type="scientific">Oceanispirochaeta crateris</name>
    <dbReference type="NCBI Taxonomy" id="2518645"/>
    <lineage>
        <taxon>Bacteria</taxon>
        <taxon>Pseudomonadati</taxon>
        <taxon>Spirochaetota</taxon>
        <taxon>Spirochaetia</taxon>
        <taxon>Spirochaetales</taxon>
        <taxon>Spirochaetaceae</taxon>
        <taxon>Oceanispirochaeta</taxon>
    </lineage>
</organism>
<proteinExistence type="predicted"/>
<sequence length="73" mass="8588">MGDLDEKLVNMDSRIMYLEDSLQQLSLQMMKKDRFIEILQEKISGLEEKIKDMDERKANVSSLDAAEERPPHY</sequence>
<dbReference type="OrthoDB" id="9876091at2"/>
<evidence type="ECO:0000313" key="3">
    <source>
        <dbReference type="Proteomes" id="UP000324209"/>
    </source>
</evidence>
<accession>A0A5C1QS40</accession>
<dbReference type="RefSeq" id="WP_149487872.1">
    <property type="nucleotide sequence ID" value="NZ_CP036150.1"/>
</dbReference>